<feature type="transmembrane region" description="Helical" evidence="3">
    <location>
        <begin position="61"/>
        <end position="82"/>
    </location>
</feature>
<feature type="compositionally biased region" description="Low complexity" evidence="2">
    <location>
        <begin position="638"/>
        <end position="660"/>
    </location>
</feature>
<evidence type="ECO:0000256" key="2">
    <source>
        <dbReference type="SAM" id="MobiDB-lite"/>
    </source>
</evidence>
<evidence type="ECO:0000313" key="4">
    <source>
        <dbReference type="EMBL" id="USG61124.1"/>
    </source>
</evidence>
<feature type="compositionally biased region" description="Polar residues" evidence="2">
    <location>
        <begin position="542"/>
        <end position="559"/>
    </location>
</feature>
<feature type="transmembrane region" description="Helical" evidence="3">
    <location>
        <begin position="158"/>
        <end position="180"/>
    </location>
</feature>
<dbReference type="RefSeq" id="WP_251934111.1">
    <property type="nucleotide sequence ID" value="NZ_CP098747.1"/>
</dbReference>
<dbReference type="InterPro" id="IPR012683">
    <property type="entry name" value="CHP02302_TM"/>
</dbReference>
<keyword evidence="3" id="KW-0812">Transmembrane</keyword>
<keyword evidence="3" id="KW-1133">Transmembrane helix</keyword>
<gene>
    <name evidence="4" type="ORF">NBZ79_18365</name>
</gene>
<dbReference type="NCBIfam" id="TIGR02302">
    <property type="entry name" value="aProt_lowcomp"/>
    <property type="match status" value="1"/>
</dbReference>
<evidence type="ECO:0000256" key="3">
    <source>
        <dbReference type="SAM" id="Phobius"/>
    </source>
</evidence>
<feature type="region of interest" description="Disordered" evidence="2">
    <location>
        <begin position="542"/>
        <end position="562"/>
    </location>
</feature>
<feature type="region of interest" description="Disordered" evidence="2">
    <location>
        <begin position="636"/>
        <end position="671"/>
    </location>
</feature>
<accession>A0ABY4W2Q7</accession>
<evidence type="ECO:0000256" key="1">
    <source>
        <dbReference type="SAM" id="Coils"/>
    </source>
</evidence>
<feature type="compositionally biased region" description="Low complexity" evidence="2">
    <location>
        <begin position="736"/>
        <end position="749"/>
    </location>
</feature>
<keyword evidence="3" id="KW-0472">Membrane</keyword>
<dbReference type="Pfam" id="PF13779">
    <property type="entry name" value="DUF4175"/>
    <property type="match status" value="1"/>
</dbReference>
<feature type="compositionally biased region" description="Basic and acidic residues" evidence="2">
    <location>
        <begin position="801"/>
        <end position="815"/>
    </location>
</feature>
<dbReference type="Proteomes" id="UP001056291">
    <property type="component" value="Chromosome"/>
</dbReference>
<feature type="region of interest" description="Disordered" evidence="2">
    <location>
        <begin position="692"/>
        <end position="815"/>
    </location>
</feature>
<feature type="coiled-coil region" evidence="1">
    <location>
        <begin position="578"/>
        <end position="605"/>
    </location>
</feature>
<sequence>MRRRTDRDEGGYGLAFETRVLAARLNLLVEGIWRHGRIFFCLAGLLIALSLLDLWSFTGDFLHVLALCLFVGAAGYSLYSAIRSFVLPTRPRALAYLERRNHLRHRPLQSLGDTSAAENFNNTASSRMWRIHQKTLRKSVRGVRAGFPKLDMGLEDTYGIRALVILLVFLAFVVAGPLAADRLVAGFTPSLGTPTPKVEVTAWITPPHYTGQAPILLKVDETTLDEGPALSYVVPTGSTFVARVFGGKEGTPSLVQGTERQDFDRLDSRNFEFETTFTTTGELKIEKDGDIAARWDLNVIEDELPTISLLVPPQVTERSAFHLQYRATDDYGISQIGAEISRRNSDEKITLNLPAPGRGTSQVVGKSYHDLTAHPWAGLDVELVLLAEDQLGQKGQSEVTVMVLPERIFTHPIAKALIEQRRNLVADPDLNKPNAIIALAAISLIPEALNDDYVAIMLLSTAQSLLTHGGDQQAIDDVVDLLWDTALRLENGDLSMAEAALRAAEQALMEALNNDASDAEIKALVDELRTAMDNFLEALAAQQQDTASQSPADPNSDQRTVNRDGLQNLLDKIDQFARNGARDAARQLLSELQDIMENLQNAQRGQPSQSQQAQQQMLNELGDLMRRQQELLDETFRQSQEQQNGQQQQDGQQQQSQNPGQSGGQGKNGLEGLATGQEALRQMLGDLMGRLGEKGEIPQSLGRAERSMNEARKSLEQGQGKGAQQSEGEALENMRQGAEAMAQQMMENGQGQGGPSTGMQQGQGRDPLGRQPGQQEGSQGRGMDTGALEGATDAFNKTRSIRSEVQRRLSDPSRGVLEREYLKRLLDFF</sequence>
<dbReference type="EMBL" id="CP098747">
    <property type="protein sequence ID" value="USG61124.1"/>
    <property type="molecule type" value="Genomic_DNA"/>
</dbReference>
<reference evidence="4" key="1">
    <citation type="submission" date="2022-06" db="EMBL/GenBank/DDBJ databases">
        <title>Sneathiella actinostolidae sp. nov., isolated from a sea anemonein the Western Pacific Ocean.</title>
        <authorList>
            <person name="Wei M.J."/>
        </authorList>
    </citation>
    <scope>NUCLEOTIDE SEQUENCE</scope>
    <source>
        <strain evidence="4">PHK-P5</strain>
    </source>
</reference>
<evidence type="ECO:0000313" key="5">
    <source>
        <dbReference type="Proteomes" id="UP001056291"/>
    </source>
</evidence>
<feature type="compositionally biased region" description="Basic and acidic residues" evidence="2">
    <location>
        <begin position="703"/>
        <end position="715"/>
    </location>
</feature>
<name>A0ABY4W2Q7_9PROT</name>
<keyword evidence="5" id="KW-1185">Reference proteome</keyword>
<organism evidence="4 5">
    <name type="scientific">Sneathiella marina</name>
    <dbReference type="NCBI Taxonomy" id="2950108"/>
    <lineage>
        <taxon>Bacteria</taxon>
        <taxon>Pseudomonadati</taxon>
        <taxon>Pseudomonadota</taxon>
        <taxon>Alphaproteobacteria</taxon>
        <taxon>Sneathiellales</taxon>
        <taxon>Sneathiellaceae</taxon>
        <taxon>Sneathiella</taxon>
    </lineage>
</organism>
<protein>
    <submittedName>
        <fullName evidence="4">TIGR02302 family protein</fullName>
    </submittedName>
</protein>
<proteinExistence type="predicted"/>
<keyword evidence="1" id="KW-0175">Coiled coil</keyword>
<feature type="transmembrane region" description="Helical" evidence="3">
    <location>
        <begin position="38"/>
        <end position="55"/>
    </location>
</feature>